<comment type="subcellular location">
    <subcellularLocation>
        <location evidence="1">Cell inner membrane</location>
    </subcellularLocation>
</comment>
<evidence type="ECO:0000256" key="2">
    <source>
        <dbReference type="ARBA" id="ARBA00022475"/>
    </source>
</evidence>
<dbReference type="PANTHER" id="PTHR30462:SF0">
    <property type="entry name" value="INTERMEMBRANE TRANSPORT PROTEIN YEBT"/>
    <property type="match status" value="1"/>
</dbReference>
<keyword evidence="4 8" id="KW-0812">Transmembrane</keyword>
<dbReference type="AlphaFoldDB" id="A0A146G265"/>
<accession>A0A146G265</accession>
<evidence type="ECO:0000256" key="4">
    <source>
        <dbReference type="ARBA" id="ARBA00022692"/>
    </source>
</evidence>
<protein>
    <submittedName>
        <fullName evidence="10">Paraquat-inducible protein B</fullName>
    </submittedName>
</protein>
<dbReference type="RefSeq" id="WP_075077615.1">
    <property type="nucleotide sequence ID" value="NZ_BDCO01000002.1"/>
</dbReference>
<evidence type="ECO:0000313" key="11">
    <source>
        <dbReference type="Proteomes" id="UP000076023"/>
    </source>
</evidence>
<keyword evidence="5 8" id="KW-1133">Transmembrane helix</keyword>
<evidence type="ECO:0000256" key="7">
    <source>
        <dbReference type="SAM" id="MobiDB-lite"/>
    </source>
</evidence>
<sequence length="746" mass="79743">MSKAPIDKEDAGEIVATRRTFPWAWVFPIIAAAATAWLFWNNWREEGPEIHIAFPEAPGIEAGKTPLVFRGVHAGKVTAVHLDPKLNGVIVSVRLKAFATSLARSNTDYWIEKPVVSLQQLTGLEAIIQGNSIRARQRPGNGNYETRFAGLAKAPLSPLDAPTLLIKLHADSIPMVDHGSPIYHLGVPVGWVVEKDIDTDGRPYVQVVIDENHAQMVTDASRFWLIPATSLKAGPGGLSLSIAGLESLIQGGIAFDNFGITGQPVDDGKEFELLSDESTARASGKKINIEFEDSRGIVADQTRIMYLGQPVGIITKVAIPSGSEVAVATARLEPTYDFLAAKQSQFTLVRPTVNLDGVIGLDAIITGPYIECKAGEGEPATTFAGITVGNPAARQNDLLVTLTASNLPTIEAGAPVYYRGLVAGAIKEKTLTSNGEPALIASIKPEFQSALMSTSRFWRTPATSAMAGPGVINIHVEGITSLLNGGVTFDNFGTSGSPVQAGQRYQLYADEASARATSAPIRIRFASAQGILPGRTELRYLGVRVGLVDEVRTDRGRVEVIARIQPGYEELRREGSIFSLVEPQISLQGISGLETIISGVYIDCIPGSGGYGNVFSGRMITDPSLAEASGFTIKISTPATTVGLGAQVLYRDVKVGDVTTKTLSPDNDRVLLTVVIDPKYRDLVRQNSVFWNASEPEAKIGFLRLKVDAPTLAGIAGRIAFGNPDKPGPPAKPGQVFELGKPLRQK</sequence>
<evidence type="ECO:0000256" key="8">
    <source>
        <dbReference type="SAM" id="Phobius"/>
    </source>
</evidence>
<keyword evidence="3" id="KW-0997">Cell inner membrane</keyword>
<gene>
    <name evidence="10" type="ORF">TSACC_2124</name>
</gene>
<evidence type="ECO:0000256" key="1">
    <source>
        <dbReference type="ARBA" id="ARBA00004533"/>
    </source>
</evidence>
<feature type="transmembrane region" description="Helical" evidence="8">
    <location>
        <begin position="21"/>
        <end position="40"/>
    </location>
</feature>
<feature type="domain" description="Mce/MlaD" evidence="9">
    <location>
        <begin position="645"/>
        <end position="689"/>
    </location>
</feature>
<evidence type="ECO:0000256" key="3">
    <source>
        <dbReference type="ARBA" id="ARBA00022519"/>
    </source>
</evidence>
<evidence type="ECO:0000313" key="10">
    <source>
        <dbReference type="EMBL" id="GAT31730.1"/>
    </source>
</evidence>
<keyword evidence="2" id="KW-1003">Cell membrane</keyword>
<keyword evidence="11" id="KW-1185">Reference proteome</keyword>
<keyword evidence="6 8" id="KW-0472">Membrane</keyword>
<dbReference type="InterPro" id="IPR051800">
    <property type="entry name" value="PqiA-PqiB_transport"/>
</dbReference>
<dbReference type="InParanoid" id="A0A146G265"/>
<feature type="domain" description="Mce/MlaD" evidence="9">
    <location>
        <begin position="284"/>
        <end position="353"/>
    </location>
</feature>
<evidence type="ECO:0000256" key="5">
    <source>
        <dbReference type="ARBA" id="ARBA00022989"/>
    </source>
</evidence>
<dbReference type="Proteomes" id="UP000076023">
    <property type="component" value="Unassembled WGS sequence"/>
</dbReference>
<proteinExistence type="predicted"/>
<feature type="region of interest" description="Disordered" evidence="7">
    <location>
        <begin position="723"/>
        <end position="746"/>
    </location>
</feature>
<dbReference type="InterPro" id="IPR003399">
    <property type="entry name" value="Mce/MlaD"/>
</dbReference>
<feature type="domain" description="Mce/MlaD" evidence="9">
    <location>
        <begin position="520"/>
        <end position="607"/>
    </location>
</feature>
<dbReference type="GO" id="GO:0005886">
    <property type="term" value="C:plasma membrane"/>
    <property type="evidence" value="ECO:0007669"/>
    <property type="project" value="UniProtKB-SubCell"/>
</dbReference>
<feature type="domain" description="Mce/MlaD" evidence="9">
    <location>
        <begin position="47"/>
        <end position="117"/>
    </location>
</feature>
<dbReference type="Pfam" id="PF02470">
    <property type="entry name" value="MlaD"/>
    <property type="match status" value="4"/>
</dbReference>
<dbReference type="PANTHER" id="PTHR30462">
    <property type="entry name" value="INTERMEMBRANE TRANSPORT PROTEIN PQIB-RELATED"/>
    <property type="match status" value="1"/>
</dbReference>
<evidence type="ECO:0000259" key="9">
    <source>
        <dbReference type="Pfam" id="PF02470"/>
    </source>
</evidence>
<comment type="caution">
    <text evidence="10">The sequence shown here is derived from an EMBL/GenBank/DDBJ whole genome shotgun (WGS) entry which is preliminary data.</text>
</comment>
<evidence type="ECO:0000256" key="6">
    <source>
        <dbReference type="ARBA" id="ARBA00023136"/>
    </source>
</evidence>
<dbReference type="EMBL" id="BDCO01000002">
    <property type="protein sequence ID" value="GAT31730.1"/>
    <property type="molecule type" value="Genomic_DNA"/>
</dbReference>
<organism evidence="10 11">
    <name type="scientific">Terrimicrobium sacchariphilum</name>
    <dbReference type="NCBI Taxonomy" id="690879"/>
    <lineage>
        <taxon>Bacteria</taxon>
        <taxon>Pseudomonadati</taxon>
        <taxon>Verrucomicrobiota</taxon>
        <taxon>Terrimicrobiia</taxon>
        <taxon>Terrimicrobiales</taxon>
        <taxon>Terrimicrobiaceae</taxon>
        <taxon>Terrimicrobium</taxon>
    </lineage>
</organism>
<reference evidence="11" key="1">
    <citation type="journal article" date="2017" name="Genome Announc.">
        <title>Draft Genome Sequence of Terrimicrobium sacchariphilum NM-5T, a Facultative Anaerobic Soil Bacterium of the Class Spartobacteria.</title>
        <authorList>
            <person name="Qiu Y.L."/>
            <person name="Tourlousse D.M."/>
            <person name="Matsuura N."/>
            <person name="Ohashi A."/>
            <person name="Sekiguchi Y."/>
        </authorList>
    </citation>
    <scope>NUCLEOTIDE SEQUENCE [LARGE SCALE GENOMIC DNA]</scope>
    <source>
        <strain evidence="11">NM-5</strain>
    </source>
</reference>
<dbReference type="FunCoup" id="A0A146G265">
    <property type="interactions" value="48"/>
</dbReference>
<dbReference type="STRING" id="690879.TSACC_2124"/>
<name>A0A146G265_TERSA</name>